<comment type="caution">
    <text evidence="2">The sequence shown here is derived from an EMBL/GenBank/DDBJ whole genome shotgun (WGS) entry which is preliminary data.</text>
</comment>
<evidence type="ECO:0000313" key="2">
    <source>
        <dbReference type="EMBL" id="KAF5374074.1"/>
    </source>
</evidence>
<dbReference type="PROSITE" id="PS51257">
    <property type="entry name" value="PROKAR_LIPOPROTEIN"/>
    <property type="match status" value="1"/>
</dbReference>
<evidence type="ECO:0000313" key="3">
    <source>
        <dbReference type="Proteomes" id="UP000518752"/>
    </source>
</evidence>
<proteinExistence type="predicted"/>
<dbReference type="EMBL" id="JAACJN010000103">
    <property type="protein sequence ID" value="KAF5374074.1"/>
    <property type="molecule type" value="Genomic_DNA"/>
</dbReference>
<feature type="signal peptide" evidence="1">
    <location>
        <begin position="1"/>
        <end position="20"/>
    </location>
</feature>
<reference evidence="2 3" key="1">
    <citation type="journal article" date="2020" name="ISME J.">
        <title>Uncovering the hidden diversity of litter-decomposition mechanisms in mushroom-forming fungi.</title>
        <authorList>
            <person name="Floudas D."/>
            <person name="Bentzer J."/>
            <person name="Ahren D."/>
            <person name="Johansson T."/>
            <person name="Persson P."/>
            <person name="Tunlid A."/>
        </authorList>
    </citation>
    <scope>NUCLEOTIDE SEQUENCE [LARGE SCALE GENOMIC DNA]</scope>
    <source>
        <strain evidence="2 3">CBS 406.79</strain>
    </source>
</reference>
<dbReference type="AlphaFoldDB" id="A0A8H5GZG3"/>
<keyword evidence="1" id="KW-0732">Signal</keyword>
<evidence type="ECO:0000256" key="1">
    <source>
        <dbReference type="SAM" id="SignalP"/>
    </source>
</evidence>
<name>A0A8H5GZG3_9AGAR</name>
<dbReference type="OrthoDB" id="2576580at2759"/>
<feature type="chain" id="PRO_5034378163" evidence="1">
    <location>
        <begin position="21"/>
        <end position="127"/>
    </location>
</feature>
<accession>A0A8H5GZG3</accession>
<dbReference type="Proteomes" id="UP000518752">
    <property type="component" value="Unassembled WGS sequence"/>
</dbReference>
<gene>
    <name evidence="2" type="ORF">D9757_010730</name>
</gene>
<sequence>MLRLPIALAALSAVISVACAQLTVLFPGGENQWWVDGSDNLLEWNCNESQVQTFSVLINNPDFLTPLAIIADQPNFVCSRLITANQTRALPVGTGYTIELVNVLNSSDVYAQSAPFEIKPVGSAFPT</sequence>
<protein>
    <submittedName>
        <fullName evidence="2">Uncharacterized protein</fullName>
    </submittedName>
</protein>
<keyword evidence="3" id="KW-1185">Reference proteome</keyword>
<organism evidence="2 3">
    <name type="scientific">Collybiopsis confluens</name>
    <dbReference type="NCBI Taxonomy" id="2823264"/>
    <lineage>
        <taxon>Eukaryota</taxon>
        <taxon>Fungi</taxon>
        <taxon>Dikarya</taxon>
        <taxon>Basidiomycota</taxon>
        <taxon>Agaricomycotina</taxon>
        <taxon>Agaricomycetes</taxon>
        <taxon>Agaricomycetidae</taxon>
        <taxon>Agaricales</taxon>
        <taxon>Marasmiineae</taxon>
        <taxon>Omphalotaceae</taxon>
        <taxon>Collybiopsis</taxon>
    </lineage>
</organism>